<evidence type="ECO:0000313" key="2">
    <source>
        <dbReference type="EMBL" id="ELZ20394.1"/>
    </source>
</evidence>
<dbReference type="EMBL" id="AOIT01000038">
    <property type="protein sequence ID" value="ELZ20394.1"/>
    <property type="molecule type" value="Genomic_DNA"/>
</dbReference>
<feature type="region of interest" description="Disordered" evidence="1">
    <location>
        <begin position="48"/>
        <end position="72"/>
    </location>
</feature>
<dbReference type="AlphaFoldDB" id="M0CEU7"/>
<dbReference type="PANTHER" id="PTHR41913">
    <property type="entry name" value="DUF1684 DOMAIN-CONTAINING PROTEIN"/>
    <property type="match status" value="1"/>
</dbReference>
<keyword evidence="3" id="KW-1185">Reference proteome</keyword>
<feature type="compositionally biased region" description="Polar residues" evidence="1">
    <location>
        <begin position="11"/>
        <end position="23"/>
    </location>
</feature>
<dbReference type="InterPro" id="IPR012467">
    <property type="entry name" value="DUF1684"/>
</dbReference>
<dbReference type="PATRIC" id="fig|1230457.4.peg.2198"/>
<evidence type="ECO:0000256" key="1">
    <source>
        <dbReference type="SAM" id="MobiDB-lite"/>
    </source>
</evidence>
<evidence type="ECO:0008006" key="4">
    <source>
        <dbReference type="Google" id="ProtNLM"/>
    </source>
</evidence>
<accession>M0CEU7</accession>
<evidence type="ECO:0000313" key="3">
    <source>
        <dbReference type="Proteomes" id="UP000011615"/>
    </source>
</evidence>
<dbReference type="Gene3D" id="6.10.250.1680">
    <property type="match status" value="1"/>
</dbReference>
<dbReference type="PANTHER" id="PTHR41913:SF1">
    <property type="entry name" value="DUF1684 DOMAIN-CONTAINING PROTEIN"/>
    <property type="match status" value="1"/>
</dbReference>
<gene>
    <name evidence="2" type="ORF">C476_10906</name>
</gene>
<sequence length="218" mass="25344">MATDRVLCRSHLQSSVESDQLTSPDEPYVSNPYRILQMASDWRNAIETQREQKDQYFGEHPHSPLSPDERESFDGLEYYPIDEDYRFELPLEEYDDPEQITVGTSTDGEQEYLEWGEFQFTVDGEDVTLQAYKSEPDDDRLWVPFRDATSGDETYGAGRYLDLEVDSHRTSDGDWILDFNEAYNPTCAYSDQYECPLPPMDNWLEVPIEAGEKDYGDH</sequence>
<reference evidence="2 3" key="1">
    <citation type="journal article" date="2014" name="PLoS Genet.">
        <title>Phylogenetically driven sequencing of extremely halophilic archaea reveals strategies for static and dynamic osmo-response.</title>
        <authorList>
            <person name="Becker E.A."/>
            <person name="Seitzer P.M."/>
            <person name="Tritt A."/>
            <person name="Larsen D."/>
            <person name="Krusor M."/>
            <person name="Yao A.I."/>
            <person name="Wu D."/>
            <person name="Madern D."/>
            <person name="Eisen J.A."/>
            <person name="Darling A.E."/>
            <person name="Facciotti M.T."/>
        </authorList>
    </citation>
    <scope>NUCLEOTIDE SEQUENCE [LARGE SCALE GENOMIC DNA]</scope>
    <source>
        <strain evidence="2 3">JCM 13563</strain>
    </source>
</reference>
<organism evidence="2 3">
    <name type="scientific">Natrinema limicola JCM 13563</name>
    <dbReference type="NCBI Taxonomy" id="1230457"/>
    <lineage>
        <taxon>Archaea</taxon>
        <taxon>Methanobacteriati</taxon>
        <taxon>Methanobacteriota</taxon>
        <taxon>Stenosarchaea group</taxon>
        <taxon>Halobacteria</taxon>
        <taxon>Halobacteriales</taxon>
        <taxon>Natrialbaceae</taxon>
        <taxon>Natrinema</taxon>
    </lineage>
</organism>
<dbReference type="Proteomes" id="UP000011615">
    <property type="component" value="Unassembled WGS sequence"/>
</dbReference>
<proteinExistence type="predicted"/>
<name>M0CEU7_9EURY</name>
<feature type="region of interest" description="Disordered" evidence="1">
    <location>
        <begin position="1"/>
        <end position="29"/>
    </location>
</feature>
<protein>
    <recommendedName>
        <fullName evidence="4">DUF1684 domain-containing protein</fullName>
    </recommendedName>
</protein>
<dbReference type="eggNOG" id="arCOG04570">
    <property type="taxonomic scope" value="Archaea"/>
</dbReference>
<dbReference type="Pfam" id="PF07920">
    <property type="entry name" value="DUF1684"/>
    <property type="match status" value="1"/>
</dbReference>
<comment type="caution">
    <text evidence="2">The sequence shown here is derived from an EMBL/GenBank/DDBJ whole genome shotgun (WGS) entry which is preliminary data.</text>
</comment>